<evidence type="ECO:0000313" key="4">
    <source>
        <dbReference type="Proteomes" id="UP001273166"/>
    </source>
</evidence>
<evidence type="ECO:0000256" key="2">
    <source>
        <dbReference type="SAM" id="Phobius"/>
    </source>
</evidence>
<keyword evidence="4" id="KW-1185">Reference proteome</keyword>
<feature type="compositionally biased region" description="Gly residues" evidence="1">
    <location>
        <begin position="81"/>
        <end position="91"/>
    </location>
</feature>
<organism evidence="3 4">
    <name type="scientific">Chaetomium strumarium</name>
    <dbReference type="NCBI Taxonomy" id="1170767"/>
    <lineage>
        <taxon>Eukaryota</taxon>
        <taxon>Fungi</taxon>
        <taxon>Dikarya</taxon>
        <taxon>Ascomycota</taxon>
        <taxon>Pezizomycotina</taxon>
        <taxon>Sordariomycetes</taxon>
        <taxon>Sordariomycetidae</taxon>
        <taxon>Sordariales</taxon>
        <taxon>Chaetomiaceae</taxon>
        <taxon>Chaetomium</taxon>
    </lineage>
</organism>
<gene>
    <name evidence="3" type="ORF">B0T15DRAFT_512355</name>
</gene>
<feature type="compositionally biased region" description="Pro residues" evidence="1">
    <location>
        <begin position="57"/>
        <end position="71"/>
    </location>
</feature>
<evidence type="ECO:0000256" key="1">
    <source>
        <dbReference type="SAM" id="MobiDB-lite"/>
    </source>
</evidence>
<name>A0AAJ0GQB9_9PEZI</name>
<keyword evidence="2" id="KW-0472">Membrane</keyword>
<reference evidence="3" key="1">
    <citation type="journal article" date="2023" name="Mol. Phylogenet. Evol.">
        <title>Genome-scale phylogeny and comparative genomics of the fungal order Sordariales.</title>
        <authorList>
            <person name="Hensen N."/>
            <person name="Bonometti L."/>
            <person name="Westerberg I."/>
            <person name="Brannstrom I.O."/>
            <person name="Guillou S."/>
            <person name="Cros-Aarteil S."/>
            <person name="Calhoun S."/>
            <person name="Haridas S."/>
            <person name="Kuo A."/>
            <person name="Mondo S."/>
            <person name="Pangilinan J."/>
            <person name="Riley R."/>
            <person name="LaButti K."/>
            <person name="Andreopoulos B."/>
            <person name="Lipzen A."/>
            <person name="Chen C."/>
            <person name="Yan M."/>
            <person name="Daum C."/>
            <person name="Ng V."/>
            <person name="Clum A."/>
            <person name="Steindorff A."/>
            <person name="Ohm R.A."/>
            <person name="Martin F."/>
            <person name="Silar P."/>
            <person name="Natvig D.O."/>
            <person name="Lalanne C."/>
            <person name="Gautier V."/>
            <person name="Ament-Velasquez S.L."/>
            <person name="Kruys A."/>
            <person name="Hutchinson M.I."/>
            <person name="Powell A.J."/>
            <person name="Barry K."/>
            <person name="Miller A.N."/>
            <person name="Grigoriev I.V."/>
            <person name="Debuchy R."/>
            <person name="Gladieux P."/>
            <person name="Hiltunen Thoren M."/>
            <person name="Johannesson H."/>
        </authorList>
    </citation>
    <scope>NUCLEOTIDE SEQUENCE</scope>
    <source>
        <strain evidence="3">CBS 333.67</strain>
    </source>
</reference>
<keyword evidence="2" id="KW-1133">Transmembrane helix</keyword>
<protein>
    <submittedName>
        <fullName evidence="3">Uncharacterized protein</fullName>
    </submittedName>
</protein>
<dbReference type="EMBL" id="JAUDZG010000005">
    <property type="protein sequence ID" value="KAK3304167.1"/>
    <property type="molecule type" value="Genomic_DNA"/>
</dbReference>
<dbReference type="AlphaFoldDB" id="A0AAJ0GQB9"/>
<keyword evidence="2" id="KW-0812">Transmembrane</keyword>
<dbReference type="GeneID" id="87886806"/>
<dbReference type="RefSeq" id="XP_062719947.1">
    <property type="nucleotide sequence ID" value="XM_062867977.1"/>
</dbReference>
<comment type="caution">
    <text evidence="3">The sequence shown here is derived from an EMBL/GenBank/DDBJ whole genome shotgun (WGS) entry which is preliminary data.</text>
</comment>
<proteinExistence type="predicted"/>
<dbReference type="Proteomes" id="UP001273166">
    <property type="component" value="Unassembled WGS sequence"/>
</dbReference>
<evidence type="ECO:0000313" key="3">
    <source>
        <dbReference type="EMBL" id="KAK3304167.1"/>
    </source>
</evidence>
<reference evidence="3" key="2">
    <citation type="submission" date="2023-06" db="EMBL/GenBank/DDBJ databases">
        <authorList>
            <consortium name="Lawrence Berkeley National Laboratory"/>
            <person name="Mondo S.J."/>
            <person name="Hensen N."/>
            <person name="Bonometti L."/>
            <person name="Westerberg I."/>
            <person name="Brannstrom I.O."/>
            <person name="Guillou S."/>
            <person name="Cros-Aarteil S."/>
            <person name="Calhoun S."/>
            <person name="Haridas S."/>
            <person name="Kuo A."/>
            <person name="Pangilinan J."/>
            <person name="Riley R."/>
            <person name="Labutti K."/>
            <person name="Andreopoulos B."/>
            <person name="Lipzen A."/>
            <person name="Chen C."/>
            <person name="Yanf M."/>
            <person name="Daum C."/>
            <person name="Ng V."/>
            <person name="Clum A."/>
            <person name="Steindorff A."/>
            <person name="Ohm R."/>
            <person name="Martin F."/>
            <person name="Silar P."/>
            <person name="Natvig D."/>
            <person name="Lalanne C."/>
            <person name="Gautier V."/>
            <person name="Ament-Velasquez S.L."/>
            <person name="Kruys A."/>
            <person name="Hutchinson M.I."/>
            <person name="Powell A.J."/>
            <person name="Barry K."/>
            <person name="Miller A.N."/>
            <person name="Grigoriev I.V."/>
            <person name="Debuchy R."/>
            <person name="Gladieux P."/>
            <person name="Thoren M.H."/>
            <person name="Johannesson H."/>
        </authorList>
    </citation>
    <scope>NUCLEOTIDE SEQUENCE</scope>
    <source>
        <strain evidence="3">CBS 333.67</strain>
    </source>
</reference>
<sequence length="138" mass="14153">MAIELPTPNLDGRISHTTSGSCVDYRIIGVINLNTTQTLYTQLAFAGNATYQLVPGDPFPSETPVPRPAPGSGPSYSDSNSGGGGGGGSSGGLRPRAIAGIAIGAGAVLIAGAGLIYLYNRRHRFEKAYRKSAQSCAV</sequence>
<feature type="region of interest" description="Disordered" evidence="1">
    <location>
        <begin position="56"/>
        <end position="91"/>
    </location>
</feature>
<feature type="transmembrane region" description="Helical" evidence="2">
    <location>
        <begin position="97"/>
        <end position="120"/>
    </location>
</feature>
<accession>A0AAJ0GQB9</accession>